<gene>
    <name evidence="2" type="ORF">HDK90DRAFT_97670</name>
</gene>
<feature type="region of interest" description="Disordered" evidence="1">
    <location>
        <begin position="1"/>
        <end position="45"/>
    </location>
</feature>
<evidence type="ECO:0000313" key="3">
    <source>
        <dbReference type="Proteomes" id="UP001492380"/>
    </source>
</evidence>
<proteinExistence type="predicted"/>
<organism evidence="2 3">
    <name type="scientific">Phyllosticta capitalensis</name>
    <dbReference type="NCBI Taxonomy" id="121624"/>
    <lineage>
        <taxon>Eukaryota</taxon>
        <taxon>Fungi</taxon>
        <taxon>Dikarya</taxon>
        <taxon>Ascomycota</taxon>
        <taxon>Pezizomycotina</taxon>
        <taxon>Dothideomycetes</taxon>
        <taxon>Dothideomycetes incertae sedis</taxon>
        <taxon>Botryosphaeriales</taxon>
        <taxon>Phyllostictaceae</taxon>
        <taxon>Phyllosticta</taxon>
    </lineage>
</organism>
<comment type="caution">
    <text evidence="2">The sequence shown here is derived from an EMBL/GenBank/DDBJ whole genome shotgun (WGS) entry which is preliminary data.</text>
</comment>
<protein>
    <recommendedName>
        <fullName evidence="4">Nuclear pore protein</fullName>
    </recommendedName>
</protein>
<evidence type="ECO:0000256" key="1">
    <source>
        <dbReference type="SAM" id="MobiDB-lite"/>
    </source>
</evidence>
<evidence type="ECO:0000313" key="2">
    <source>
        <dbReference type="EMBL" id="KAK8223657.1"/>
    </source>
</evidence>
<dbReference type="EMBL" id="JBBWRZ010000013">
    <property type="protein sequence ID" value="KAK8223657.1"/>
    <property type="molecule type" value="Genomic_DNA"/>
</dbReference>
<feature type="compositionally biased region" description="Low complexity" evidence="1">
    <location>
        <begin position="88"/>
        <end position="99"/>
    </location>
</feature>
<accession>A0ABR1Y9Y7</accession>
<sequence>MEPLIPVGSSSNSTGGLDTLSSSSTTANPPALAPSAIPANAGNAQSLFSDPASDIAHRESPLQARNRRKAFPVRRVTTDVSQSLFGDSNSANNASNTTSGIASPSAAPGFNFHQVPAAPSEVVTFDPKGDVQLIVRECEANGIFVTKAFLVSSKHMSTACGAWNAMFNGSFRESQPTPTSTTPREIPFPDDDATSLRILLDIAHLRFKQVPKSLEFRQLVNLTRLTDKYGATHLLQPWAQKWVYNHESNLTQPGFEDWLWVAWELGQTKSFESLAAHLVLTVRKSLNGKCETQGYKVLDPLSPLCHLPPDIIENILAVRAKMIDQMLDAVYKVFEEFHRPLCSSSCDNVTFGALSLAWKRAGLRLERMKSAETTLSVSELASKIRSIQSPYTGRTCTTFGPCKNANTSEKIQTSVSGTLHAPPSALLDKHRRHLEKQKEILS</sequence>
<reference evidence="2 3" key="1">
    <citation type="submission" date="2024-04" db="EMBL/GenBank/DDBJ databases">
        <title>Phyllosticta paracitricarpa is synonymous to the EU quarantine fungus P. citricarpa based on phylogenomic analyses.</title>
        <authorList>
            <consortium name="Lawrence Berkeley National Laboratory"/>
            <person name="Van Ingen-Buijs V.A."/>
            <person name="Van Westerhoven A.C."/>
            <person name="Haridas S."/>
            <person name="Skiadas P."/>
            <person name="Martin F."/>
            <person name="Groenewald J.Z."/>
            <person name="Crous P.W."/>
            <person name="Seidl M.F."/>
        </authorList>
    </citation>
    <scope>NUCLEOTIDE SEQUENCE [LARGE SCALE GENOMIC DNA]</scope>
    <source>
        <strain evidence="2 3">CBS 123374</strain>
    </source>
</reference>
<dbReference type="Proteomes" id="UP001492380">
    <property type="component" value="Unassembled WGS sequence"/>
</dbReference>
<feature type="region of interest" description="Disordered" evidence="1">
    <location>
        <begin position="82"/>
        <end position="102"/>
    </location>
</feature>
<name>A0ABR1Y9Y7_9PEZI</name>
<evidence type="ECO:0008006" key="4">
    <source>
        <dbReference type="Google" id="ProtNLM"/>
    </source>
</evidence>
<keyword evidence="3" id="KW-1185">Reference proteome</keyword>
<feature type="compositionally biased region" description="Low complexity" evidence="1">
    <location>
        <begin position="8"/>
        <end position="26"/>
    </location>
</feature>